<evidence type="ECO:0000313" key="1">
    <source>
        <dbReference type="EMBL" id="ADO00473.1"/>
    </source>
</evidence>
<protein>
    <submittedName>
        <fullName evidence="1">Uncharacterized protein</fullName>
    </submittedName>
</protein>
<accession>G0T5F5</accession>
<name>G0T5F5_IRV9</name>
<dbReference type="KEGG" id="vg:10963851"/>
<evidence type="ECO:0000313" key="2">
    <source>
        <dbReference type="Proteomes" id="UP000112896"/>
    </source>
</evidence>
<sequence length="69" mass="8294">MNTIEKQLNIWSIQEQLSGEMLRQKQLNINLKVLRDQYIDQLIKEKIVVVFKNEIPKKNVRTKRNCNLL</sequence>
<dbReference type="Proteomes" id="UP000112896">
    <property type="component" value="Segment"/>
</dbReference>
<proteinExistence type="predicted"/>
<dbReference type="GeneID" id="10963851"/>
<dbReference type="EMBL" id="GQ918152">
    <property type="protein sequence ID" value="ADO00473.1"/>
    <property type="molecule type" value="Genomic_DNA"/>
</dbReference>
<reference evidence="1 2" key="1">
    <citation type="journal article" date="2011" name="J. Virol.">
        <title>Genomic and proteomic analysis of invertebrate iridovirus type 9.</title>
        <authorList>
            <person name="Wong C.K."/>
            <person name="Young V.L."/>
            <person name="Kleffmann T."/>
            <person name="Ward V.K."/>
        </authorList>
    </citation>
    <scope>NUCLEOTIDE SEQUENCE [LARGE SCALE GENOMIC DNA]</scope>
</reference>
<dbReference type="RefSeq" id="YP_004732912.1">
    <property type="nucleotide sequence ID" value="NC_015780.1"/>
</dbReference>
<organismHost>
    <name type="scientific">Wiseana cervinata</name>
    <dbReference type="NCBI Taxonomy" id="107013"/>
</organismHost>
<organism evidence="1 2">
    <name type="scientific">Wiseana iridescent virus</name>
    <name type="common">WIV</name>
    <name type="synonym">Insect iridescent virus type 9</name>
    <dbReference type="NCBI Taxonomy" id="68347"/>
    <lineage>
        <taxon>Viruses</taxon>
        <taxon>Varidnaviria</taxon>
        <taxon>Bamfordvirae</taxon>
        <taxon>Nucleocytoviricota</taxon>
        <taxon>Megaviricetes</taxon>
        <taxon>Pimascovirales</taxon>
        <taxon>Pimascovirales incertae sedis</taxon>
        <taxon>Iridoviridae</taxon>
        <taxon>Betairidovirinae</taxon>
        <taxon>Chloriridovirus</taxon>
        <taxon>Chloriridovirus wiseana1</taxon>
        <taxon>Invertebrate iridescent virus 9</taxon>
    </lineage>
</organism>
<keyword evidence="2" id="KW-1185">Reference proteome</keyword>